<dbReference type="AlphaFoldDB" id="A0A504YL67"/>
<name>A0A504YL67_FASGI</name>
<keyword evidence="2" id="KW-1133">Transmembrane helix</keyword>
<dbReference type="Proteomes" id="UP000316759">
    <property type="component" value="Unassembled WGS sequence"/>
</dbReference>
<evidence type="ECO:0000256" key="1">
    <source>
        <dbReference type="SAM" id="MobiDB-lite"/>
    </source>
</evidence>
<feature type="region of interest" description="Disordered" evidence="1">
    <location>
        <begin position="300"/>
        <end position="319"/>
    </location>
</feature>
<reference evidence="3 4" key="1">
    <citation type="submission" date="2019-04" db="EMBL/GenBank/DDBJ databases">
        <title>Annotation for the trematode Fasciola gigantica.</title>
        <authorList>
            <person name="Choi Y.-J."/>
        </authorList>
    </citation>
    <scope>NUCLEOTIDE SEQUENCE [LARGE SCALE GENOMIC DNA]</scope>
    <source>
        <strain evidence="3">Uganda_cow_1</strain>
    </source>
</reference>
<dbReference type="EMBL" id="SUNJ01011633">
    <property type="protein sequence ID" value="TPP58737.1"/>
    <property type="molecule type" value="Genomic_DNA"/>
</dbReference>
<comment type="caution">
    <text evidence="3">The sequence shown here is derived from an EMBL/GenBank/DDBJ whole genome shotgun (WGS) entry which is preliminary data.</text>
</comment>
<dbReference type="OrthoDB" id="6266840at2759"/>
<accession>A0A504YL67</accession>
<evidence type="ECO:0000313" key="3">
    <source>
        <dbReference type="EMBL" id="TPP58737.1"/>
    </source>
</evidence>
<keyword evidence="4" id="KW-1185">Reference proteome</keyword>
<feature type="compositionally biased region" description="Polar residues" evidence="1">
    <location>
        <begin position="304"/>
        <end position="319"/>
    </location>
</feature>
<keyword evidence="2" id="KW-0812">Transmembrane</keyword>
<gene>
    <name evidence="3" type="ORF">FGIG_06633</name>
</gene>
<organism evidence="3 4">
    <name type="scientific">Fasciola gigantica</name>
    <name type="common">Giant liver fluke</name>
    <dbReference type="NCBI Taxonomy" id="46835"/>
    <lineage>
        <taxon>Eukaryota</taxon>
        <taxon>Metazoa</taxon>
        <taxon>Spiralia</taxon>
        <taxon>Lophotrochozoa</taxon>
        <taxon>Platyhelminthes</taxon>
        <taxon>Trematoda</taxon>
        <taxon>Digenea</taxon>
        <taxon>Plagiorchiida</taxon>
        <taxon>Echinostomata</taxon>
        <taxon>Echinostomatoidea</taxon>
        <taxon>Fasciolidae</taxon>
        <taxon>Fasciola</taxon>
    </lineage>
</organism>
<evidence type="ECO:0000256" key="2">
    <source>
        <dbReference type="SAM" id="Phobius"/>
    </source>
</evidence>
<feature type="transmembrane region" description="Helical" evidence="2">
    <location>
        <begin position="266"/>
        <end position="291"/>
    </location>
</feature>
<sequence length="319" mass="35635">ILLEKQFEIGYQIQSCDLLHRFILAGSVLYDKDVLGGKVDQYVDVTDFTAHRIRLEKVDWLDDHGGLVSARSANPDAAPVSRLILTGGLPQESPDEEVGPIKNAPMNYTQRQSIRAWILGQRAGRVRVRLAPIDRAHLKSRMPPGLVKQLKDQKSDLIDSADLDSFGDDSLWAGIVKDEPTLEVIVRDEPGSWPVGISVQVVTDFSMALSQMTDQENSGHSAQSIKSAGSRHPIMGSDVATAAFLTPFFVILNLFCSQNWLVLRFILVRLINMGYCFFLLSLNYYCLLIVWSIRARVRPHRSSENGPNNSWLMSGNQLD</sequence>
<evidence type="ECO:0000313" key="4">
    <source>
        <dbReference type="Proteomes" id="UP000316759"/>
    </source>
</evidence>
<protein>
    <submittedName>
        <fullName evidence="3">Uncharacterized protein</fullName>
    </submittedName>
</protein>
<keyword evidence="2" id="KW-0472">Membrane</keyword>
<feature type="non-terminal residue" evidence="3">
    <location>
        <position position="1"/>
    </location>
</feature>
<feature type="transmembrane region" description="Helical" evidence="2">
    <location>
        <begin position="239"/>
        <end position="260"/>
    </location>
</feature>
<proteinExistence type="predicted"/>